<dbReference type="GO" id="GO:0004519">
    <property type="term" value="F:endonuclease activity"/>
    <property type="evidence" value="ECO:0007669"/>
    <property type="project" value="UniProtKB-KW"/>
</dbReference>
<keyword evidence="2" id="KW-0255">Endonuclease</keyword>
<name>A0ABQ0JXL4_9BACT</name>
<dbReference type="Proteomes" id="UP000032309">
    <property type="component" value="Unassembled WGS sequence"/>
</dbReference>
<keyword evidence="3" id="KW-1185">Reference proteome</keyword>
<dbReference type="Pfam" id="PF19778">
    <property type="entry name" value="RE_endonuc"/>
    <property type="match status" value="1"/>
</dbReference>
<evidence type="ECO:0000313" key="3">
    <source>
        <dbReference type="Proteomes" id="UP000032309"/>
    </source>
</evidence>
<organism evidence="2 3">
    <name type="scientific">Candidatus Brocadia sinica JPN1</name>
    <dbReference type="NCBI Taxonomy" id="1197129"/>
    <lineage>
        <taxon>Bacteria</taxon>
        <taxon>Pseudomonadati</taxon>
        <taxon>Planctomycetota</taxon>
        <taxon>Candidatus Brocadiia</taxon>
        <taxon>Candidatus Brocadiales</taxon>
        <taxon>Candidatus Brocadiaceae</taxon>
        <taxon>Candidatus Brocadia</taxon>
    </lineage>
</organism>
<sequence>MFLDEDFEKFWNKIKAKTTYSVEYSTETLVSNAVGAIRKMDRIEPVKVSYGEASIDIEHRGICVAETRSQITNVEHLGALPDILAYLQKETELTRATIVVILIDSGRIEEFLVNPQKFMDVVAGIIKRELHKLIIDGIKYEKLPNEEYSMMLFENKEIISYLNNRLEVKHSVYDAIVYESEIERKFAEDLDRRKDIKLFVKLPDWFKVETPIGTYNPDWAILKHDETVLYLVRETKGTKGFEKLRNIEVDKIRCGRKHFEKLDVNFDVVVSANEV</sequence>
<gene>
    <name evidence="2" type="ORF">BROSI_A1984</name>
</gene>
<dbReference type="InterPro" id="IPR045572">
    <property type="entry name" value="RE_endonuc_C"/>
</dbReference>
<evidence type="ECO:0000259" key="1">
    <source>
        <dbReference type="Pfam" id="PF19778"/>
    </source>
</evidence>
<dbReference type="RefSeq" id="WP_052563503.1">
    <property type="nucleotide sequence ID" value="NZ_BAFN01000001.1"/>
</dbReference>
<dbReference type="EMBL" id="BAFN01000001">
    <property type="protein sequence ID" value="GAN33460.1"/>
    <property type="molecule type" value="Genomic_DNA"/>
</dbReference>
<protein>
    <submittedName>
        <fullName evidence="2">Restriction endonuclease</fullName>
    </submittedName>
</protein>
<keyword evidence="2" id="KW-0540">Nuclease</keyword>
<evidence type="ECO:0000313" key="2">
    <source>
        <dbReference type="EMBL" id="GAN33460.1"/>
    </source>
</evidence>
<proteinExistence type="predicted"/>
<reference evidence="3" key="1">
    <citation type="journal article" date="2015" name="Genome Announc.">
        <title>Draft Genome Sequence of an Anaerobic Ammonium-Oxidizing Bacterium, "Candidatus Brocadia sinica".</title>
        <authorList>
            <person name="Oshiki M."/>
            <person name="Shinyako-Hata K."/>
            <person name="Satoh H."/>
            <person name="Okabe S."/>
        </authorList>
    </citation>
    <scope>NUCLEOTIDE SEQUENCE [LARGE SCALE GENOMIC DNA]</scope>
    <source>
        <strain evidence="3">JPN1</strain>
    </source>
</reference>
<comment type="caution">
    <text evidence="2">The sequence shown here is derived from an EMBL/GenBank/DDBJ whole genome shotgun (WGS) entry which is preliminary data.</text>
</comment>
<accession>A0ABQ0JXL4</accession>
<feature type="domain" description="Type III restriction enzyme C-terminal endonuclease" evidence="1">
    <location>
        <begin position="170"/>
        <end position="269"/>
    </location>
</feature>
<keyword evidence="2" id="KW-0378">Hydrolase</keyword>